<protein>
    <submittedName>
        <fullName evidence="4">ER membrane protein complex subunit 8/9-like</fullName>
    </submittedName>
</protein>
<dbReference type="PROSITE" id="PS50878">
    <property type="entry name" value="RT_POL"/>
    <property type="match status" value="1"/>
</dbReference>
<sequence length="464" mass="53409">MGSNGLRYEIAQTAYIKFILHSLKHPTSAVNGVLIGRISASNDVVEIADAVPLFHSHIPLLPQLEISLIMIEEYFSAKGLNIVGYFHANERSDDNELGGVAKNIGDHICRYFPEAAVLLLDNKKLDALKKSKDRSAIMQWLGLHQGSTLSPYLFTLILDVLTEQIQEIAPRCMLFADDIVLLGESREELNERLETWRRALETHGFRLSRSKSEYMECKFNKRRRVSNSEVKIGDHIIPQVTRFKYLGSVIQDDGEIEGDVNHRIQAGWMKWRKASGVLCDAKVPIKLKGKFYRTAVRPAILYGTECWAVKSQHENKVGVAEMRMLRWMCGKTRQDKIRNEAIRERVGVAPIVEKMVENRLRWFGHVERRPVDSVVRRVDQMERRQTIRGRGRPKKTIRELYVRDTSKNWKLVQSDGNNRFSLKEPSANLVLLDYIASEKWNDIVDFDDHLDDISKDWVNPGLFN</sequence>
<feature type="domain" description="MPN" evidence="2">
    <location>
        <begin position="8"/>
        <end position="139"/>
    </location>
</feature>
<evidence type="ECO:0000256" key="1">
    <source>
        <dbReference type="ARBA" id="ARBA00007461"/>
    </source>
</evidence>
<dbReference type="SUPFAM" id="SSF56672">
    <property type="entry name" value="DNA/RNA polymerases"/>
    <property type="match status" value="1"/>
</dbReference>
<dbReference type="InterPro" id="IPR000477">
    <property type="entry name" value="RT_dom"/>
</dbReference>
<comment type="caution">
    <text evidence="4">The sequence shown here is derived from an EMBL/GenBank/DDBJ whole genome shotgun (WGS) entry which is preliminary data.</text>
</comment>
<dbReference type="Gene3D" id="3.30.70.270">
    <property type="match status" value="1"/>
</dbReference>
<dbReference type="InterPro" id="IPR043128">
    <property type="entry name" value="Rev_trsase/Diguanyl_cyclase"/>
</dbReference>
<reference evidence="4 5" key="1">
    <citation type="submission" date="2018-09" db="EMBL/GenBank/DDBJ databases">
        <title>A high-quality reference genome of wild soybean provides a powerful tool to mine soybean genomes.</title>
        <authorList>
            <person name="Xie M."/>
            <person name="Chung C.Y.L."/>
            <person name="Li M.-W."/>
            <person name="Wong F.-L."/>
            <person name="Chan T.-F."/>
            <person name="Lam H.-M."/>
        </authorList>
    </citation>
    <scope>NUCLEOTIDE SEQUENCE [LARGE SCALE GENOMIC DNA]</scope>
    <source>
        <strain evidence="5">cv. W05</strain>
        <tissue evidence="4">Hypocotyl of etiolated seedlings</tissue>
    </source>
</reference>
<comment type="similarity">
    <text evidence="1">Belongs to the EMC8/EMC9 family.</text>
</comment>
<gene>
    <name evidence="4" type="ORF">D0Y65_037353</name>
</gene>
<organism evidence="4 5">
    <name type="scientific">Glycine soja</name>
    <name type="common">Wild soybean</name>
    <dbReference type="NCBI Taxonomy" id="3848"/>
    <lineage>
        <taxon>Eukaryota</taxon>
        <taxon>Viridiplantae</taxon>
        <taxon>Streptophyta</taxon>
        <taxon>Embryophyta</taxon>
        <taxon>Tracheophyta</taxon>
        <taxon>Spermatophyta</taxon>
        <taxon>Magnoliopsida</taxon>
        <taxon>eudicotyledons</taxon>
        <taxon>Gunneridae</taxon>
        <taxon>Pentapetalae</taxon>
        <taxon>rosids</taxon>
        <taxon>fabids</taxon>
        <taxon>Fabales</taxon>
        <taxon>Fabaceae</taxon>
        <taxon>Papilionoideae</taxon>
        <taxon>50 kb inversion clade</taxon>
        <taxon>NPAAA clade</taxon>
        <taxon>indigoferoid/millettioid clade</taxon>
        <taxon>Phaseoleae</taxon>
        <taxon>Glycine</taxon>
        <taxon>Glycine subgen. Soja</taxon>
    </lineage>
</organism>
<dbReference type="CDD" id="cd08060">
    <property type="entry name" value="MPN_UPF0172"/>
    <property type="match status" value="1"/>
</dbReference>
<feature type="domain" description="Reverse transcriptase" evidence="3">
    <location>
        <begin position="1"/>
        <end position="250"/>
    </location>
</feature>
<dbReference type="AlphaFoldDB" id="A0A445H010"/>
<accession>A0A445H010</accession>
<evidence type="ECO:0000313" key="4">
    <source>
        <dbReference type="EMBL" id="RZB66902.1"/>
    </source>
</evidence>
<dbReference type="InterPro" id="IPR005366">
    <property type="entry name" value="EMC8/9"/>
</dbReference>
<keyword evidence="5" id="KW-1185">Reference proteome</keyword>
<dbReference type="PANTHER" id="PTHR46238">
    <property type="entry name" value="REVERSE TRANSCRIPTASE DOMAIN-CONTAINING PROTEIN"/>
    <property type="match status" value="1"/>
</dbReference>
<evidence type="ECO:0000313" key="5">
    <source>
        <dbReference type="Proteomes" id="UP000289340"/>
    </source>
</evidence>
<dbReference type="InterPro" id="IPR043502">
    <property type="entry name" value="DNA/RNA_pol_sf"/>
</dbReference>
<dbReference type="Pfam" id="PF03665">
    <property type="entry name" value="UPF0172"/>
    <property type="match status" value="2"/>
</dbReference>
<dbReference type="GO" id="GO:0072546">
    <property type="term" value="C:EMC complex"/>
    <property type="evidence" value="ECO:0007669"/>
    <property type="project" value="InterPro"/>
</dbReference>
<name>A0A445H010_GLYSO</name>
<dbReference type="Proteomes" id="UP000289340">
    <property type="component" value="Chromosome 14"/>
</dbReference>
<evidence type="ECO:0000259" key="2">
    <source>
        <dbReference type="PROSITE" id="PS50249"/>
    </source>
</evidence>
<dbReference type="EMBL" id="QZWG01000014">
    <property type="protein sequence ID" value="RZB66902.1"/>
    <property type="molecule type" value="Genomic_DNA"/>
</dbReference>
<dbReference type="InterPro" id="IPR037518">
    <property type="entry name" value="MPN"/>
</dbReference>
<dbReference type="PANTHER" id="PTHR46238:SF8">
    <property type="entry name" value="ENDONUCLEASE_EXONUCLEASE_PHOSPHATASE DOMAIN-CONTAINING PROTEIN"/>
    <property type="match status" value="1"/>
</dbReference>
<evidence type="ECO:0000259" key="3">
    <source>
        <dbReference type="PROSITE" id="PS50878"/>
    </source>
</evidence>
<proteinExistence type="inferred from homology"/>
<dbReference type="PROSITE" id="PS50249">
    <property type="entry name" value="MPN"/>
    <property type="match status" value="1"/>
</dbReference>